<feature type="chain" id="PRO_5037955859" evidence="2">
    <location>
        <begin position="31"/>
        <end position="1365"/>
    </location>
</feature>
<proteinExistence type="predicted"/>
<dbReference type="CDD" id="cd03398">
    <property type="entry name" value="PAP2_haloperoxidase"/>
    <property type="match status" value="1"/>
</dbReference>
<dbReference type="Proteomes" id="UP000622317">
    <property type="component" value="Unassembled WGS sequence"/>
</dbReference>
<dbReference type="InterPro" id="IPR052559">
    <property type="entry name" value="V-haloperoxidase"/>
</dbReference>
<feature type="domain" description="Ig-like" evidence="3">
    <location>
        <begin position="558"/>
        <end position="638"/>
    </location>
</feature>
<keyword evidence="5" id="KW-1185">Reference proteome</keyword>
<dbReference type="SUPFAM" id="SSF69318">
    <property type="entry name" value="Integrin alpha N-terminal domain"/>
    <property type="match status" value="2"/>
</dbReference>
<dbReference type="InterPro" id="IPR013783">
    <property type="entry name" value="Ig-like_fold"/>
</dbReference>
<evidence type="ECO:0000313" key="5">
    <source>
        <dbReference type="Proteomes" id="UP000622317"/>
    </source>
</evidence>
<dbReference type="RefSeq" id="WP_191619548.1">
    <property type="nucleotide sequence ID" value="NZ_JACYFG010000061.1"/>
</dbReference>
<dbReference type="InterPro" id="IPR003598">
    <property type="entry name" value="Ig_sub2"/>
</dbReference>
<name>A0A927FCG0_9BACT</name>
<dbReference type="SMART" id="SM00409">
    <property type="entry name" value="IG"/>
    <property type="match status" value="1"/>
</dbReference>
<dbReference type="InterPro" id="IPR049283">
    <property type="entry name" value="DUF6851"/>
</dbReference>
<dbReference type="InterPro" id="IPR016119">
    <property type="entry name" value="Br/Cl_peroxidase_C"/>
</dbReference>
<accession>A0A927FCG0</accession>
<dbReference type="InterPro" id="IPR036938">
    <property type="entry name" value="PAP2/HPO_sf"/>
</dbReference>
<sequence>MMSILNKPYFAHFRRCFAACLAVFVFWVQAEASFTEVSTEAGLTAPSTLDPAEFPPGEIVYHYRGGVAVGDFDGDGWQDIFLTRHFYPGILYRNNGDGTFSDATEAAQLPTEFAYHSMGAAFADLDNDGDQDLVVTTVAHSRFYLYVNQGNGTFKEEAIQRGADLSSETLHNGASVAVGDYDRDGWLDLAFADWSVQVGDENVHLHSALLRNRGRQAPGYFENTTTEAGVEQRIPAVGGGEYQFAFTPSFVDTDLDNWPDLFLTADFYGSRLLWNNGDRTFFDGSLAAGIGAEDSGVGGDIGDVDGDGRPDWIVTAIAPSSDPEKAATRAGNHLYRNIGDREFLDFTDTSGIRSGGWSRGGQLLDYDNDGDLDFAQVNGASTDPQQVEKPEDLARPVLWENDGTGHFADVAVKEGLVEKADAGGMVAFDYDRDGDLDLLVASTTDSLSLYRNDRESGNVLRIRPEGFLSNRDGFNSKIWVQASEGGPIQYREYNPTGLYLSSGEQVAHFGLGDHSGPVHSVRIRWTSGLEVALTDVEMTASNNVLVVQEPLPVGLRTPVVSEISGDQDAFRGQEVRLQARANGVPEVEYQWYHYDQLIPGATASELVLSSAQPADAGDYHVRVRNLAGSVESATMKVTVRLANEGHSVARRWNEALLDAIRKDYPAPTVHSRNLYHVSAAMWDAWAAYDETAKGVFYQAKHSAADVAAAREQAISYAAYRILTHRYADSPGHAVSQSLFDALLADLGYDAEVTVIDGDSPAAIGNRIAATILLHGLYDGANEENGYVDDTGYQPVNEPFNINDSGTEMVEANRWQPISFDYAVTQNGLPLGANTQEFLGSNWGKVKPFAMSKADEDSVYFDPGSPPLWGTDTEQAFQQDALEVVRYSSYLDPATPGLGAEALDIGPATSLNNPMGTNQGSGYNAAGGNPVTGEPYELNLVKHADYGRVLAEFWADGPHSETPPGHWNTVANDVSDHPLFERRFAGEGEELDPLEWDVKLYLALNGAVSDAAIAAWGVKAHYDYVRPISMIRFMAGLGQSSDPDLPSYHPQGLPLETGLSELITSESAAPGQRHAHLADHVGEIALFTWMGEPDDPENEVGGVGWVPALQWSTYQLSTFVTPPFAGYVSGHSTFSRAAAEVLTGITGTPFFPGGLGSYTFEGEEWLDFENGPTETMQLQWATYYDAADQAGLSRLYGGIHVRADDFQGRIMGSQIGISAWEKAKDFYSGTAEAAEGVLRYADWASVRLLGQDTAPDAVVAADGIDNFTLFAFGLGLDAADRSGLPRWRVFPGETDRFELLYQRPVSVAGVDYRIEFSDDLVDWKPVPDAAVQEIVSPAGVGKVRCSVSVDSGGATPIFYRLRVAAK</sequence>
<dbReference type="Pfam" id="PF13927">
    <property type="entry name" value="Ig_3"/>
    <property type="match status" value="1"/>
</dbReference>
<dbReference type="PROSITE" id="PS50835">
    <property type="entry name" value="IG_LIKE"/>
    <property type="match status" value="1"/>
</dbReference>
<feature type="signal peptide" evidence="2">
    <location>
        <begin position="1"/>
        <end position="30"/>
    </location>
</feature>
<dbReference type="PANTHER" id="PTHR34599">
    <property type="entry name" value="PEROXIDASE-RELATED"/>
    <property type="match status" value="1"/>
</dbReference>
<keyword evidence="1 2" id="KW-0732">Signal</keyword>
<dbReference type="GO" id="GO:0004601">
    <property type="term" value="F:peroxidase activity"/>
    <property type="evidence" value="ECO:0007669"/>
    <property type="project" value="InterPro"/>
</dbReference>
<gene>
    <name evidence="4" type="ORF">IEN85_23415</name>
</gene>
<dbReference type="InterPro" id="IPR036179">
    <property type="entry name" value="Ig-like_dom_sf"/>
</dbReference>
<dbReference type="InterPro" id="IPR007110">
    <property type="entry name" value="Ig-like_dom"/>
</dbReference>
<reference evidence="4" key="1">
    <citation type="submission" date="2020-09" db="EMBL/GenBank/DDBJ databases">
        <title>Pelagicoccus enzymogenes sp. nov. with an EPS production, isolated from marine sediment.</title>
        <authorList>
            <person name="Feng X."/>
        </authorList>
    </citation>
    <scope>NUCLEOTIDE SEQUENCE</scope>
    <source>
        <strain evidence="4">NFK12</strain>
    </source>
</reference>
<dbReference type="InterPro" id="IPR003599">
    <property type="entry name" value="Ig_sub"/>
</dbReference>
<dbReference type="SUPFAM" id="SSF48726">
    <property type="entry name" value="Immunoglobulin"/>
    <property type="match status" value="1"/>
</dbReference>
<evidence type="ECO:0000259" key="3">
    <source>
        <dbReference type="PROSITE" id="PS50835"/>
    </source>
</evidence>
<comment type="caution">
    <text evidence="4">The sequence shown here is derived from an EMBL/GenBank/DDBJ whole genome shotgun (WGS) entry which is preliminary data.</text>
</comment>
<evidence type="ECO:0000256" key="2">
    <source>
        <dbReference type="SAM" id="SignalP"/>
    </source>
</evidence>
<dbReference type="SMART" id="SM00408">
    <property type="entry name" value="IGc2"/>
    <property type="match status" value="1"/>
</dbReference>
<dbReference type="Pfam" id="PF21167">
    <property type="entry name" value="DUF6851"/>
    <property type="match status" value="1"/>
</dbReference>
<dbReference type="Pfam" id="PF13517">
    <property type="entry name" value="FG-GAP_3"/>
    <property type="match status" value="1"/>
</dbReference>
<dbReference type="EMBL" id="JACYFG010000061">
    <property type="protein sequence ID" value="MBD5782467.1"/>
    <property type="molecule type" value="Genomic_DNA"/>
</dbReference>
<dbReference type="Gene3D" id="2.130.10.130">
    <property type="entry name" value="Integrin alpha, N-terminal"/>
    <property type="match status" value="1"/>
</dbReference>
<dbReference type="Pfam" id="PF07593">
    <property type="entry name" value="UnbV_ASPIC"/>
    <property type="match status" value="1"/>
</dbReference>
<dbReference type="SUPFAM" id="SSF48317">
    <property type="entry name" value="Acid phosphatase/Vanadium-dependent haloperoxidase"/>
    <property type="match status" value="1"/>
</dbReference>
<dbReference type="InterPro" id="IPR011519">
    <property type="entry name" value="UnbV_ASPIC"/>
</dbReference>
<dbReference type="Gene3D" id="1.10.606.10">
    <property type="entry name" value="Vanadium-containing Chloroperoxidase, domain 2"/>
    <property type="match status" value="1"/>
</dbReference>
<protein>
    <submittedName>
        <fullName evidence="4">VCBS repeat-containing protein</fullName>
    </submittedName>
</protein>
<dbReference type="CDD" id="cd00096">
    <property type="entry name" value="Ig"/>
    <property type="match status" value="1"/>
</dbReference>
<dbReference type="InterPro" id="IPR028994">
    <property type="entry name" value="Integrin_alpha_N"/>
</dbReference>
<organism evidence="4 5">
    <name type="scientific">Pelagicoccus enzymogenes</name>
    <dbReference type="NCBI Taxonomy" id="2773457"/>
    <lineage>
        <taxon>Bacteria</taxon>
        <taxon>Pseudomonadati</taxon>
        <taxon>Verrucomicrobiota</taxon>
        <taxon>Opitutia</taxon>
        <taxon>Puniceicoccales</taxon>
        <taxon>Pelagicoccaceae</taxon>
        <taxon>Pelagicoccus</taxon>
    </lineage>
</organism>
<evidence type="ECO:0000313" key="4">
    <source>
        <dbReference type="EMBL" id="MBD5782467.1"/>
    </source>
</evidence>
<dbReference type="InterPro" id="IPR013517">
    <property type="entry name" value="FG-GAP"/>
</dbReference>
<dbReference type="PANTHER" id="PTHR34599:SF2">
    <property type="entry name" value="TRAF-TYPE DOMAIN-CONTAINING PROTEIN"/>
    <property type="match status" value="1"/>
</dbReference>
<evidence type="ECO:0000256" key="1">
    <source>
        <dbReference type="ARBA" id="ARBA00022729"/>
    </source>
</evidence>
<dbReference type="Gene3D" id="2.60.40.10">
    <property type="entry name" value="Immunoglobulins"/>
    <property type="match status" value="1"/>
</dbReference>